<name>A0ACC2PZZ9_9HYME</name>
<reference evidence="1" key="1">
    <citation type="submission" date="2023-04" db="EMBL/GenBank/DDBJ databases">
        <title>A chromosome-level genome assembly of the parasitoid wasp Eretmocerus hayati.</title>
        <authorList>
            <person name="Zhong Y."/>
            <person name="Liu S."/>
            <person name="Liu Y."/>
        </authorList>
    </citation>
    <scope>NUCLEOTIDE SEQUENCE</scope>
    <source>
        <strain evidence="1">ZJU_SS_LIU_2023</strain>
    </source>
</reference>
<organism evidence="1 2">
    <name type="scientific">Eretmocerus hayati</name>
    <dbReference type="NCBI Taxonomy" id="131215"/>
    <lineage>
        <taxon>Eukaryota</taxon>
        <taxon>Metazoa</taxon>
        <taxon>Ecdysozoa</taxon>
        <taxon>Arthropoda</taxon>
        <taxon>Hexapoda</taxon>
        <taxon>Insecta</taxon>
        <taxon>Pterygota</taxon>
        <taxon>Neoptera</taxon>
        <taxon>Endopterygota</taxon>
        <taxon>Hymenoptera</taxon>
        <taxon>Apocrita</taxon>
        <taxon>Proctotrupomorpha</taxon>
        <taxon>Chalcidoidea</taxon>
        <taxon>Aphelinidae</taxon>
        <taxon>Aphelininae</taxon>
        <taxon>Eretmocerus</taxon>
    </lineage>
</organism>
<dbReference type="Proteomes" id="UP001239111">
    <property type="component" value="Chromosome 1"/>
</dbReference>
<accession>A0ACC2PZZ9</accession>
<evidence type="ECO:0000313" key="2">
    <source>
        <dbReference type="Proteomes" id="UP001239111"/>
    </source>
</evidence>
<sequence>MGKYEHFGKFLSHQIIAQAIYSILCADEKYLEYQSDLDLFRKTKIGGSKLIDKPPDESTDEPFWAQVVLHVLGKESIHRRTLKKYSVSCYYKFIVRQQYEKIKRCYNDLLKHDLGHGNRTPKSDDAEVEGPSKSNFERSLQFNTLSELMLQEPADDEENETSDFDLHLSDEEDWIVTNPEVDATEEQNSQLLSKVANHLSSNDVYNEVVSPGLAGDILDRVQSTSVVISDFPESSLLDGPL</sequence>
<evidence type="ECO:0000313" key="1">
    <source>
        <dbReference type="EMBL" id="KAJ8687912.1"/>
    </source>
</evidence>
<dbReference type="EMBL" id="CM056741">
    <property type="protein sequence ID" value="KAJ8687912.1"/>
    <property type="molecule type" value="Genomic_DNA"/>
</dbReference>
<comment type="caution">
    <text evidence="1">The sequence shown here is derived from an EMBL/GenBank/DDBJ whole genome shotgun (WGS) entry which is preliminary data.</text>
</comment>
<proteinExistence type="predicted"/>
<protein>
    <submittedName>
        <fullName evidence="1">Uncharacterized protein</fullName>
    </submittedName>
</protein>
<gene>
    <name evidence="1" type="ORF">QAD02_023707</name>
</gene>
<keyword evidence="2" id="KW-1185">Reference proteome</keyword>